<dbReference type="PROSITE" id="PS51318">
    <property type="entry name" value="TAT"/>
    <property type="match status" value="1"/>
</dbReference>
<sequence>MSMAISRRTVVVSVLALAVAGGLVWMKRARTAPEAAAAPGPQAAASAPAALLLTPQDVWAVRSTELQRHIEISGPLRAVTTAMVKAKVAGELKSLTVREGDTVRAGQVLGQIDTTELEWRLRQAEQQAEAAKAQADVAERTLANNRALVSQGFISPTALDTSQANANGARATLQAAQAASALARKSLGDATLVSPINGLVSQRLAQPGERVALDARVLEVVDLTRLELEAALPPQAVAQVRVGASAMLQFEGLAEPVSAQVVRINPSASSGTRTVAAYLSVAPHPSLRQGLFATGRITLPGATSVVVPSSAVRLDLPEPSVLVLEGDRAVQRKVTLGATGEAQGLAVTEVLSGVKTGDWVLTAQAGAVRSGTLVQRPAASASSSR</sequence>
<evidence type="ECO:0000313" key="5">
    <source>
        <dbReference type="EMBL" id="MBQ0935803.1"/>
    </source>
</evidence>
<dbReference type="SUPFAM" id="SSF111369">
    <property type="entry name" value="HlyD-like secretion proteins"/>
    <property type="match status" value="1"/>
</dbReference>
<accession>A0ABS5DXC2</accession>
<comment type="similarity">
    <text evidence="1">Belongs to the membrane fusion protein (MFP) (TC 8.A.1) family.</text>
</comment>
<feature type="domain" description="CzcB-like barrel-sandwich hybrid" evidence="4">
    <location>
        <begin position="81"/>
        <end position="222"/>
    </location>
</feature>
<feature type="coiled-coil region" evidence="2">
    <location>
        <begin position="114"/>
        <end position="141"/>
    </location>
</feature>
<dbReference type="Pfam" id="PF25954">
    <property type="entry name" value="Beta-barrel_RND_2"/>
    <property type="match status" value="1"/>
</dbReference>
<dbReference type="PANTHER" id="PTHR30469">
    <property type="entry name" value="MULTIDRUG RESISTANCE PROTEIN MDTA"/>
    <property type="match status" value="1"/>
</dbReference>
<dbReference type="Gene3D" id="1.10.287.470">
    <property type="entry name" value="Helix hairpin bin"/>
    <property type="match status" value="1"/>
</dbReference>
<dbReference type="Gene3D" id="2.40.420.20">
    <property type="match status" value="1"/>
</dbReference>
<dbReference type="NCBIfam" id="TIGR01730">
    <property type="entry name" value="RND_mfp"/>
    <property type="match status" value="1"/>
</dbReference>
<keyword evidence="6" id="KW-1185">Reference proteome</keyword>
<dbReference type="InterPro" id="IPR006311">
    <property type="entry name" value="TAT_signal"/>
</dbReference>
<evidence type="ECO:0000259" key="4">
    <source>
        <dbReference type="Pfam" id="PF25973"/>
    </source>
</evidence>
<evidence type="ECO:0000256" key="2">
    <source>
        <dbReference type="SAM" id="Coils"/>
    </source>
</evidence>
<keyword evidence="2" id="KW-0175">Coiled coil</keyword>
<organism evidence="5 6">
    <name type="scientific">Ideonella paludis</name>
    <dbReference type="NCBI Taxonomy" id="1233411"/>
    <lineage>
        <taxon>Bacteria</taxon>
        <taxon>Pseudomonadati</taxon>
        <taxon>Pseudomonadota</taxon>
        <taxon>Betaproteobacteria</taxon>
        <taxon>Burkholderiales</taxon>
        <taxon>Sphaerotilaceae</taxon>
        <taxon>Ideonella</taxon>
    </lineage>
</organism>
<feature type="domain" description="CusB-like beta-barrel" evidence="3">
    <location>
        <begin position="228"/>
        <end position="298"/>
    </location>
</feature>
<evidence type="ECO:0000313" key="6">
    <source>
        <dbReference type="Proteomes" id="UP000672097"/>
    </source>
</evidence>
<dbReference type="InterPro" id="IPR006143">
    <property type="entry name" value="RND_pump_MFP"/>
</dbReference>
<reference evidence="5 6" key="1">
    <citation type="submission" date="2021-04" db="EMBL/GenBank/DDBJ databases">
        <title>The genome sequence of type strain Ideonella paludis KCTC 32238.</title>
        <authorList>
            <person name="Liu Y."/>
        </authorList>
    </citation>
    <scope>NUCLEOTIDE SEQUENCE [LARGE SCALE GENOMIC DNA]</scope>
    <source>
        <strain evidence="5 6">KCTC 32238</strain>
    </source>
</reference>
<protein>
    <submittedName>
        <fullName evidence="5">Efflux RND transporter periplasmic adaptor subunit</fullName>
    </submittedName>
</protein>
<gene>
    <name evidence="5" type="ORF">KAK11_10725</name>
</gene>
<evidence type="ECO:0000256" key="1">
    <source>
        <dbReference type="ARBA" id="ARBA00009477"/>
    </source>
</evidence>
<dbReference type="Gene3D" id="2.40.30.170">
    <property type="match status" value="1"/>
</dbReference>
<dbReference type="Proteomes" id="UP000672097">
    <property type="component" value="Unassembled WGS sequence"/>
</dbReference>
<evidence type="ECO:0000259" key="3">
    <source>
        <dbReference type="Pfam" id="PF25954"/>
    </source>
</evidence>
<dbReference type="Gene3D" id="2.40.50.100">
    <property type="match status" value="1"/>
</dbReference>
<dbReference type="EMBL" id="JAGQDG010000004">
    <property type="protein sequence ID" value="MBQ0935803.1"/>
    <property type="molecule type" value="Genomic_DNA"/>
</dbReference>
<dbReference type="InterPro" id="IPR058792">
    <property type="entry name" value="Beta-barrel_RND_2"/>
</dbReference>
<dbReference type="PANTHER" id="PTHR30469:SF15">
    <property type="entry name" value="HLYD FAMILY OF SECRETION PROTEINS"/>
    <property type="match status" value="1"/>
</dbReference>
<dbReference type="Pfam" id="PF25973">
    <property type="entry name" value="BSH_CzcB"/>
    <property type="match status" value="1"/>
</dbReference>
<proteinExistence type="inferred from homology"/>
<name>A0ABS5DXC2_9BURK</name>
<comment type="caution">
    <text evidence="5">The sequence shown here is derived from an EMBL/GenBank/DDBJ whole genome shotgun (WGS) entry which is preliminary data.</text>
</comment>
<dbReference type="InterPro" id="IPR058647">
    <property type="entry name" value="BSH_CzcB-like"/>
</dbReference>